<comment type="function">
    <text evidence="6">The UvrABC repair system catalyzes the recognition and processing of DNA lesions. UvrC both incises the 5' and 3' sides of the lesion. The N-terminal half is responsible for the 3' incision and the C-terminal half is responsible for the 5' incision.</text>
</comment>
<dbReference type="InterPro" id="IPR001162">
    <property type="entry name" value="UvrC_RNase_H_dom"/>
</dbReference>
<dbReference type="Gene3D" id="4.10.860.10">
    <property type="entry name" value="UVR domain"/>
    <property type="match status" value="1"/>
</dbReference>
<dbReference type="SMART" id="SM00278">
    <property type="entry name" value="HhH1"/>
    <property type="match status" value="2"/>
</dbReference>
<dbReference type="InterPro" id="IPR004791">
    <property type="entry name" value="UvrC"/>
</dbReference>
<organism evidence="11 12">
    <name type="scientific">Brevibacterium daeguense</name>
    <dbReference type="NCBI Taxonomy" id="909936"/>
    <lineage>
        <taxon>Bacteria</taxon>
        <taxon>Bacillati</taxon>
        <taxon>Actinomycetota</taxon>
        <taxon>Actinomycetes</taxon>
        <taxon>Micrococcales</taxon>
        <taxon>Brevibacteriaceae</taxon>
        <taxon>Brevibacterium</taxon>
    </lineage>
</organism>
<dbReference type="SUPFAM" id="SSF47781">
    <property type="entry name" value="RuvA domain 2-like"/>
    <property type="match status" value="1"/>
</dbReference>
<comment type="subcellular location">
    <subcellularLocation>
        <location evidence="6">Cytoplasm</location>
    </subcellularLocation>
</comment>
<dbReference type="HAMAP" id="MF_00203">
    <property type="entry name" value="UvrC"/>
    <property type="match status" value="1"/>
</dbReference>
<dbReference type="Gene3D" id="1.10.150.20">
    <property type="entry name" value="5' to 3' exonuclease, C-terminal subdomain"/>
    <property type="match status" value="1"/>
</dbReference>
<dbReference type="InterPro" id="IPR038476">
    <property type="entry name" value="UvrC_RNase_H_dom_sf"/>
</dbReference>
<dbReference type="SUPFAM" id="SSF46600">
    <property type="entry name" value="C-terminal UvrC-binding domain of UvrB"/>
    <property type="match status" value="1"/>
</dbReference>
<dbReference type="Pfam" id="PF02151">
    <property type="entry name" value="UVR"/>
    <property type="match status" value="1"/>
</dbReference>
<reference evidence="12" key="1">
    <citation type="journal article" date="2019" name="Int. J. Syst. Evol. Microbiol.">
        <title>The Global Catalogue of Microorganisms (GCM) 10K type strain sequencing project: providing services to taxonomists for standard genome sequencing and annotation.</title>
        <authorList>
            <consortium name="The Broad Institute Genomics Platform"/>
            <consortium name="The Broad Institute Genome Sequencing Center for Infectious Disease"/>
            <person name="Wu L."/>
            <person name="Ma J."/>
        </authorList>
    </citation>
    <scope>NUCLEOTIDE SEQUENCE [LARGE SCALE GENOMIC DNA]</scope>
    <source>
        <strain evidence="12">JCM 17458</strain>
    </source>
</reference>
<keyword evidence="4 6" id="KW-0267">Excision nuclease</keyword>
<feature type="domain" description="UvrC family homology region profile" evidence="10">
    <location>
        <begin position="258"/>
        <end position="497"/>
    </location>
</feature>
<keyword evidence="1 6" id="KW-0963">Cytoplasm</keyword>
<dbReference type="PANTHER" id="PTHR30562">
    <property type="entry name" value="UVRC/OXIDOREDUCTASE"/>
    <property type="match status" value="1"/>
</dbReference>
<evidence type="ECO:0000256" key="2">
    <source>
        <dbReference type="ARBA" id="ARBA00022763"/>
    </source>
</evidence>
<comment type="caution">
    <text evidence="11">The sequence shown here is derived from an EMBL/GenBank/DDBJ whole genome shotgun (WGS) entry which is preliminary data.</text>
</comment>
<gene>
    <name evidence="6 11" type="primary">uvrC</name>
    <name evidence="11" type="ORF">GCM10022261_29940</name>
</gene>
<protein>
    <recommendedName>
        <fullName evidence="6">UvrABC system protein C</fullName>
        <shortName evidence="6">Protein UvrC</shortName>
    </recommendedName>
    <alternativeName>
        <fullName evidence="6">Excinuclease ABC subunit C</fullName>
    </alternativeName>
</protein>
<evidence type="ECO:0000256" key="6">
    <source>
        <dbReference type="HAMAP-Rule" id="MF_00203"/>
    </source>
</evidence>
<keyword evidence="6" id="KW-0742">SOS response</keyword>
<dbReference type="PANTHER" id="PTHR30562:SF1">
    <property type="entry name" value="UVRABC SYSTEM PROTEIN C"/>
    <property type="match status" value="1"/>
</dbReference>
<evidence type="ECO:0000256" key="5">
    <source>
        <dbReference type="ARBA" id="ARBA00023204"/>
    </source>
</evidence>
<dbReference type="Gene3D" id="3.30.420.340">
    <property type="entry name" value="UvrC, RNAse H endonuclease domain"/>
    <property type="match status" value="1"/>
</dbReference>
<dbReference type="InterPro" id="IPR003583">
    <property type="entry name" value="Hlx-hairpin-Hlx_DNA-bd_motif"/>
</dbReference>
<comment type="similarity">
    <text evidence="6">Belongs to the UvrC family.</text>
</comment>
<dbReference type="Pfam" id="PF01541">
    <property type="entry name" value="GIY-YIG"/>
    <property type="match status" value="1"/>
</dbReference>
<dbReference type="NCBIfam" id="NF001824">
    <property type="entry name" value="PRK00558.1-5"/>
    <property type="match status" value="1"/>
</dbReference>
<evidence type="ECO:0000256" key="3">
    <source>
        <dbReference type="ARBA" id="ARBA00022769"/>
    </source>
</evidence>
<evidence type="ECO:0000256" key="7">
    <source>
        <dbReference type="SAM" id="MobiDB-lite"/>
    </source>
</evidence>
<dbReference type="InterPro" id="IPR001943">
    <property type="entry name" value="UVR_dom"/>
</dbReference>
<evidence type="ECO:0000259" key="8">
    <source>
        <dbReference type="PROSITE" id="PS50151"/>
    </source>
</evidence>
<dbReference type="RefSeq" id="WP_236863301.1">
    <property type="nucleotide sequence ID" value="NZ_BAABAZ010000012.1"/>
</dbReference>
<feature type="compositionally biased region" description="Basic and acidic residues" evidence="7">
    <location>
        <begin position="636"/>
        <end position="646"/>
    </location>
</feature>
<dbReference type="InterPro" id="IPR035901">
    <property type="entry name" value="GIY-YIG_endonuc_sf"/>
</dbReference>
<keyword evidence="5 6" id="KW-0234">DNA repair</keyword>
<dbReference type="InterPro" id="IPR036876">
    <property type="entry name" value="UVR_dom_sf"/>
</dbReference>
<dbReference type="Pfam" id="PF22920">
    <property type="entry name" value="UvrC_RNaseH"/>
    <property type="match status" value="1"/>
</dbReference>
<dbReference type="PROSITE" id="PS50165">
    <property type="entry name" value="UVRC"/>
    <property type="match status" value="1"/>
</dbReference>
<dbReference type="InterPro" id="IPR047296">
    <property type="entry name" value="GIY-YIG_UvrC_Cho"/>
</dbReference>
<dbReference type="EMBL" id="BAABAZ010000012">
    <property type="protein sequence ID" value="GAA4285463.1"/>
    <property type="molecule type" value="Genomic_DNA"/>
</dbReference>
<keyword evidence="3 6" id="KW-0228">DNA excision</keyword>
<name>A0ABP8EP04_9MICO</name>
<dbReference type="InterPro" id="IPR010994">
    <property type="entry name" value="RuvA_2-like"/>
</dbReference>
<dbReference type="SUPFAM" id="SSF82771">
    <property type="entry name" value="GIY-YIG endonuclease"/>
    <property type="match status" value="1"/>
</dbReference>
<dbReference type="Proteomes" id="UP001501586">
    <property type="component" value="Unassembled WGS sequence"/>
</dbReference>
<evidence type="ECO:0000256" key="1">
    <source>
        <dbReference type="ARBA" id="ARBA00022490"/>
    </source>
</evidence>
<accession>A0ABP8EP04</accession>
<comment type="subunit">
    <text evidence="6">Interacts with UvrB in an incision complex.</text>
</comment>
<proteinExistence type="inferred from homology"/>
<dbReference type="CDD" id="cd10434">
    <property type="entry name" value="GIY-YIG_UvrC_Cho"/>
    <property type="match status" value="1"/>
</dbReference>
<evidence type="ECO:0000313" key="11">
    <source>
        <dbReference type="EMBL" id="GAA4285463.1"/>
    </source>
</evidence>
<dbReference type="Pfam" id="PF08459">
    <property type="entry name" value="UvrC_RNaseH_dom"/>
    <property type="match status" value="1"/>
</dbReference>
<dbReference type="Pfam" id="PF14520">
    <property type="entry name" value="HHH_5"/>
    <property type="match status" value="1"/>
</dbReference>
<dbReference type="InterPro" id="IPR000305">
    <property type="entry name" value="GIY-YIG_endonuc"/>
</dbReference>
<dbReference type="Gene3D" id="3.40.1440.10">
    <property type="entry name" value="GIY-YIG endonuclease"/>
    <property type="match status" value="1"/>
</dbReference>
<dbReference type="NCBIfam" id="TIGR00194">
    <property type="entry name" value="uvrC"/>
    <property type="match status" value="1"/>
</dbReference>
<dbReference type="PROSITE" id="PS50164">
    <property type="entry name" value="GIY_YIG"/>
    <property type="match status" value="1"/>
</dbReference>
<dbReference type="InterPro" id="IPR050066">
    <property type="entry name" value="UvrABC_protein_C"/>
</dbReference>
<sequence length="646" mass="71780">MDPSEYRPAAGEIPTDPGVYKFRDADRRVIYVGKAKNLRARLNSYFTNPAGLHPRTFTMVHTGASVEWTVVNNEVEALQLEWTWINEFNPRFNVMFRDDKSYPYLALTLKDEFPRAFVTRGKRKPGVKYFGPFAQVWAIRETLDLLLKAFPVRTCSTGVFRRAEQSGRPCLLGYIDKCAAPCVGWISPEDHKALARNVADFMSGNTGRFISARKEAMAAAAGELDYERAAKLRDEIAALEKALSKSTVVLSVSADVDIFAMVTEELEASVQVFHVRGGRIRGQRGWIIERMQELDAPELTADYLRQAYSGVDPEAVPREVLVDTLPEDVETVTEWLSGIRGSRVTIRIPQRGEKKAALETVAKNAQQALDLHKTRRASDLTTRSAALNEIQQALQLPEPPLRIECIDNSHTGGRNVVGSLVVFEDGLPKKRDYRHFAVNGDAARDDTSAMYDVVSRRFSRYLESLAGDEPDERFGYRPSLLVVDGALPQVSAAVQALQDLGITDISVVGLAKRLEEVWVPWDEFPVILPRNSEGLFMLQRIRDEAHRFAITYHRKKRGASMRTSVLDGIEGLGAAKRTAVLKHFGSVKRMREASPEQLAEVKGIGPALAARIHAALGGSGASDTVGEDLEPGEGLPDDRADRAEHR</sequence>
<evidence type="ECO:0000256" key="4">
    <source>
        <dbReference type="ARBA" id="ARBA00022881"/>
    </source>
</evidence>
<keyword evidence="2 6" id="KW-0227">DNA damage</keyword>
<feature type="domain" description="UVR" evidence="8">
    <location>
        <begin position="207"/>
        <end position="242"/>
    </location>
</feature>
<dbReference type="SMART" id="SM00465">
    <property type="entry name" value="GIYc"/>
    <property type="match status" value="1"/>
</dbReference>
<feature type="region of interest" description="Disordered" evidence="7">
    <location>
        <begin position="619"/>
        <end position="646"/>
    </location>
</feature>
<dbReference type="PROSITE" id="PS50151">
    <property type="entry name" value="UVR"/>
    <property type="match status" value="1"/>
</dbReference>
<evidence type="ECO:0000313" key="12">
    <source>
        <dbReference type="Proteomes" id="UP001501586"/>
    </source>
</evidence>
<evidence type="ECO:0000259" key="9">
    <source>
        <dbReference type="PROSITE" id="PS50164"/>
    </source>
</evidence>
<feature type="domain" description="GIY-YIG" evidence="9">
    <location>
        <begin position="15"/>
        <end position="94"/>
    </location>
</feature>
<keyword evidence="12" id="KW-1185">Reference proteome</keyword>
<evidence type="ECO:0000259" key="10">
    <source>
        <dbReference type="PROSITE" id="PS50165"/>
    </source>
</evidence>